<dbReference type="PANTHER" id="PTHR30115">
    <property type="entry name" value="NITROGEN REGULATORY PROTEIN P-II"/>
    <property type="match status" value="1"/>
</dbReference>
<dbReference type="Pfam" id="PF00543">
    <property type="entry name" value="P-II"/>
    <property type="match status" value="1"/>
</dbReference>
<dbReference type="GO" id="GO:0030234">
    <property type="term" value="F:enzyme regulator activity"/>
    <property type="evidence" value="ECO:0007669"/>
    <property type="project" value="InterPro"/>
</dbReference>
<dbReference type="Gene3D" id="3.30.70.120">
    <property type="match status" value="1"/>
</dbReference>
<dbReference type="InterPro" id="IPR011322">
    <property type="entry name" value="N-reg_PII-like_a/b"/>
</dbReference>
<dbReference type="STRING" id="886738.Nlim_1921"/>
<sequence>MKRIEATIQVDKMGPVSDAIKEIVGGFTILEGNGRGSGTRQTMRAGRGTGTFVAEFNKVATVSTIVEDSKVEQVVKAISDAAFSGKAGDGIIVISTVDDVVNIASKKRGSEAL</sequence>
<dbReference type="SMART" id="SM00938">
    <property type="entry name" value="P-II"/>
    <property type="match status" value="1"/>
</dbReference>
<dbReference type="PANTHER" id="PTHR30115:SF11">
    <property type="entry name" value="NITROGEN REGULATORY PROTEIN P-II HOMOLOG"/>
    <property type="match status" value="1"/>
</dbReference>
<dbReference type="PROSITE" id="PS51343">
    <property type="entry name" value="PII_GLNB_DOM"/>
    <property type="match status" value="1"/>
</dbReference>
<dbReference type="GO" id="GO:0005524">
    <property type="term" value="F:ATP binding"/>
    <property type="evidence" value="ECO:0007669"/>
    <property type="project" value="TreeGrafter"/>
</dbReference>
<dbReference type="InterPro" id="IPR015867">
    <property type="entry name" value="N-reg_PII/ATP_PRibTrfase_C"/>
</dbReference>
<dbReference type="HOGENOM" id="CLU_082268_3_0_2"/>
<reference evidence="1" key="1">
    <citation type="journal article" date="2011" name="PLoS ONE">
        <title>Genome of a low-salinity ammonia-oxidizing archaeon determined by single-cell and metagenomic analysis.</title>
        <authorList>
            <person name="Blainey P.C."/>
            <person name="Mosier A.C."/>
            <person name="Potanina A."/>
            <person name="Francis C.A."/>
            <person name="Quake S.R."/>
        </authorList>
    </citation>
    <scope>NUCLEOTIDE SEQUENCE [LARGE SCALE GENOMIC DNA]</scope>
    <source>
        <strain evidence="1">SFB1</strain>
    </source>
</reference>
<dbReference type="InterPro" id="IPR002187">
    <property type="entry name" value="N-reg_PII"/>
</dbReference>
<proteinExistence type="predicted"/>
<gene>
    <name evidence="1" type="ORF">Nlim_1921</name>
</gene>
<dbReference type="EMBL" id="AEGP01000066">
    <property type="protein sequence ID" value="EGG41114.1"/>
    <property type="molecule type" value="Genomic_DNA"/>
</dbReference>
<dbReference type="PRINTS" id="PR00340">
    <property type="entry name" value="PIIGLNB"/>
</dbReference>
<dbReference type="GO" id="GO:0006808">
    <property type="term" value="P:regulation of nitrogen utilization"/>
    <property type="evidence" value="ECO:0007669"/>
    <property type="project" value="InterPro"/>
</dbReference>
<comment type="caution">
    <text evidence="1">The sequence shown here is derived from an EMBL/GenBank/DDBJ whole genome shotgun (WGS) entry which is preliminary data.</text>
</comment>
<dbReference type="AlphaFoldDB" id="F3KND8"/>
<name>F3KND8_9ARCH</name>
<dbReference type="Proteomes" id="UP000004348">
    <property type="component" value="Chromosome"/>
</dbReference>
<protein>
    <submittedName>
        <fullName evidence="1">Nitrogen regulatory protein P-II</fullName>
    </submittedName>
</protein>
<evidence type="ECO:0000313" key="1">
    <source>
        <dbReference type="EMBL" id="EGG41114.1"/>
    </source>
</evidence>
<accession>F3KND8</accession>
<dbReference type="GO" id="GO:0005829">
    <property type="term" value="C:cytosol"/>
    <property type="evidence" value="ECO:0007669"/>
    <property type="project" value="TreeGrafter"/>
</dbReference>
<organism evidence="1">
    <name type="scientific">Candidatus Nitrosarchaeum limnium SFB1</name>
    <dbReference type="NCBI Taxonomy" id="886738"/>
    <lineage>
        <taxon>Archaea</taxon>
        <taxon>Nitrososphaerota</taxon>
        <taxon>Nitrososphaeria</taxon>
        <taxon>Nitrosopumilales</taxon>
        <taxon>Nitrosopumilaceae</taxon>
        <taxon>Nitrosarchaeum</taxon>
    </lineage>
</organism>
<dbReference type="SUPFAM" id="SSF54913">
    <property type="entry name" value="GlnB-like"/>
    <property type="match status" value="1"/>
</dbReference>